<protein>
    <submittedName>
        <fullName evidence="8">C6 zinc finger domain protein</fullName>
    </submittedName>
</protein>
<dbReference type="Pfam" id="PF11951">
    <property type="entry name" value="Fungal_trans_2"/>
    <property type="match status" value="1"/>
</dbReference>
<evidence type="ECO:0000256" key="3">
    <source>
        <dbReference type="ARBA" id="ARBA00023015"/>
    </source>
</evidence>
<dbReference type="GO" id="GO:0045944">
    <property type="term" value="P:positive regulation of transcription by RNA polymerase II"/>
    <property type="evidence" value="ECO:0007669"/>
    <property type="project" value="TreeGrafter"/>
</dbReference>
<evidence type="ECO:0000256" key="5">
    <source>
        <dbReference type="ARBA" id="ARBA00023163"/>
    </source>
</evidence>
<dbReference type="Gene3D" id="4.10.240.10">
    <property type="entry name" value="Zn(2)-C6 fungal-type DNA-binding domain"/>
    <property type="match status" value="1"/>
</dbReference>
<evidence type="ECO:0000256" key="6">
    <source>
        <dbReference type="ARBA" id="ARBA00023242"/>
    </source>
</evidence>
<feature type="domain" description="Zn(2)-C6 fungal-type" evidence="7">
    <location>
        <begin position="58"/>
        <end position="88"/>
    </location>
</feature>
<evidence type="ECO:0000256" key="2">
    <source>
        <dbReference type="ARBA" id="ARBA00022833"/>
    </source>
</evidence>
<evidence type="ECO:0000313" key="9">
    <source>
        <dbReference type="Proteomes" id="UP001301958"/>
    </source>
</evidence>
<gene>
    <name evidence="8" type="ORF">QBC38DRAFT_264803</name>
</gene>
<dbReference type="InterPro" id="IPR021858">
    <property type="entry name" value="Fun_TF"/>
</dbReference>
<keyword evidence="6" id="KW-0539">Nucleus</keyword>
<keyword evidence="5" id="KW-0804">Transcription</keyword>
<dbReference type="AlphaFoldDB" id="A0AAN7BLN2"/>
<keyword evidence="2" id="KW-0862">Zinc</keyword>
<dbReference type="SUPFAM" id="SSF57701">
    <property type="entry name" value="Zn2/Cys6 DNA-binding domain"/>
    <property type="match status" value="1"/>
</dbReference>
<name>A0AAN7BLN2_9PEZI</name>
<keyword evidence="9" id="KW-1185">Reference proteome</keyword>
<reference evidence="8" key="1">
    <citation type="journal article" date="2023" name="Mol. Phylogenet. Evol.">
        <title>Genome-scale phylogeny and comparative genomics of the fungal order Sordariales.</title>
        <authorList>
            <person name="Hensen N."/>
            <person name="Bonometti L."/>
            <person name="Westerberg I."/>
            <person name="Brannstrom I.O."/>
            <person name="Guillou S."/>
            <person name="Cros-Aarteil S."/>
            <person name="Calhoun S."/>
            <person name="Haridas S."/>
            <person name="Kuo A."/>
            <person name="Mondo S."/>
            <person name="Pangilinan J."/>
            <person name="Riley R."/>
            <person name="LaButti K."/>
            <person name="Andreopoulos B."/>
            <person name="Lipzen A."/>
            <person name="Chen C."/>
            <person name="Yan M."/>
            <person name="Daum C."/>
            <person name="Ng V."/>
            <person name="Clum A."/>
            <person name="Steindorff A."/>
            <person name="Ohm R.A."/>
            <person name="Martin F."/>
            <person name="Silar P."/>
            <person name="Natvig D.O."/>
            <person name="Lalanne C."/>
            <person name="Gautier V."/>
            <person name="Ament-Velasquez S.L."/>
            <person name="Kruys A."/>
            <person name="Hutchinson M.I."/>
            <person name="Powell A.J."/>
            <person name="Barry K."/>
            <person name="Miller A.N."/>
            <person name="Grigoriev I.V."/>
            <person name="Debuchy R."/>
            <person name="Gladieux P."/>
            <person name="Hiltunen Thoren M."/>
            <person name="Johannesson H."/>
        </authorList>
    </citation>
    <scope>NUCLEOTIDE SEQUENCE</scope>
    <source>
        <strain evidence="8">CBS 990.96</strain>
    </source>
</reference>
<dbReference type="PANTHER" id="PTHR37534">
    <property type="entry name" value="TRANSCRIPTIONAL ACTIVATOR PROTEIN UGA3"/>
    <property type="match status" value="1"/>
</dbReference>
<accession>A0AAN7BLN2</accession>
<keyword evidence="4" id="KW-0238">DNA-binding</keyword>
<dbReference type="InterPro" id="IPR001138">
    <property type="entry name" value="Zn2Cys6_DnaBD"/>
</dbReference>
<keyword evidence="3" id="KW-0805">Transcription regulation</keyword>
<evidence type="ECO:0000256" key="1">
    <source>
        <dbReference type="ARBA" id="ARBA00004123"/>
    </source>
</evidence>
<dbReference type="GO" id="GO:0005634">
    <property type="term" value="C:nucleus"/>
    <property type="evidence" value="ECO:0007669"/>
    <property type="project" value="UniProtKB-SubCell"/>
</dbReference>
<dbReference type="GO" id="GO:0008270">
    <property type="term" value="F:zinc ion binding"/>
    <property type="evidence" value="ECO:0007669"/>
    <property type="project" value="InterPro"/>
</dbReference>
<dbReference type="SMART" id="SM00066">
    <property type="entry name" value="GAL4"/>
    <property type="match status" value="1"/>
</dbReference>
<evidence type="ECO:0000256" key="4">
    <source>
        <dbReference type="ARBA" id="ARBA00023125"/>
    </source>
</evidence>
<sequence>MNCLTLVHLPHLPHLWSIRSVSPSTLTQQQPLSIKTTPMSMPQNSKPVTSLRLLRCKGCFTCRKRKKKCDERKPICLACDRNSLICVFPDSDHLLGNTQPQPAPSFVQSSILIRLHPQPTLSVPLLLQRRPGSKFLYDHYLHRTARSISVLPSSSNPFVNILVPIATEFEPALHAILALSGIHCGTESCNTAAALAAHEHCVLGLRALKFELTKFAAGNTDSAFGILVTILVFCLIEIIRGDEQGSAFHHLNAARCLLSGPLHRNIVTGAVNHTVLAFVTELYAYVLSLSASSTVDGPDASFLRHSDDVFLLISGKPTPVYGTLFGCARDLFRLIPAVVFESTKRTWTTETGNLRHQVRSWTPDSSFSERHAVGGKLYQLAMLMLIERTESEQSLVTSFVELLQTLPVDAEVVSILLWPLAIAGFRARQSEHRDVITSYLSDMHTHYGFGNIRQTLELLESVWAGVTVPEADSISAAMSKHGLIFHLG</sequence>
<dbReference type="EMBL" id="MU865367">
    <property type="protein sequence ID" value="KAK4225458.1"/>
    <property type="molecule type" value="Genomic_DNA"/>
</dbReference>
<dbReference type="GO" id="GO:0000981">
    <property type="term" value="F:DNA-binding transcription factor activity, RNA polymerase II-specific"/>
    <property type="evidence" value="ECO:0007669"/>
    <property type="project" value="InterPro"/>
</dbReference>
<reference evidence="8" key="2">
    <citation type="submission" date="2023-05" db="EMBL/GenBank/DDBJ databases">
        <authorList>
            <consortium name="Lawrence Berkeley National Laboratory"/>
            <person name="Steindorff A."/>
            <person name="Hensen N."/>
            <person name="Bonometti L."/>
            <person name="Westerberg I."/>
            <person name="Brannstrom I.O."/>
            <person name="Guillou S."/>
            <person name="Cros-Aarteil S."/>
            <person name="Calhoun S."/>
            <person name="Haridas S."/>
            <person name="Kuo A."/>
            <person name="Mondo S."/>
            <person name="Pangilinan J."/>
            <person name="Riley R."/>
            <person name="Labutti K."/>
            <person name="Andreopoulos B."/>
            <person name="Lipzen A."/>
            <person name="Chen C."/>
            <person name="Yanf M."/>
            <person name="Daum C."/>
            <person name="Ng V."/>
            <person name="Clum A."/>
            <person name="Ohm R."/>
            <person name="Martin F."/>
            <person name="Silar P."/>
            <person name="Natvig D."/>
            <person name="Lalanne C."/>
            <person name="Gautier V."/>
            <person name="Ament-Velasquez S.L."/>
            <person name="Kruys A."/>
            <person name="Hutchinson M.I."/>
            <person name="Powell A.J."/>
            <person name="Barry K."/>
            <person name="Miller A.N."/>
            <person name="Grigoriev I.V."/>
            <person name="Debuchy R."/>
            <person name="Gladieux P."/>
            <person name="Thoren M.H."/>
            <person name="Johannesson H."/>
        </authorList>
    </citation>
    <scope>NUCLEOTIDE SEQUENCE</scope>
    <source>
        <strain evidence="8">CBS 990.96</strain>
    </source>
</reference>
<dbReference type="GO" id="GO:0000976">
    <property type="term" value="F:transcription cis-regulatory region binding"/>
    <property type="evidence" value="ECO:0007669"/>
    <property type="project" value="TreeGrafter"/>
</dbReference>
<comment type="subcellular location">
    <subcellularLocation>
        <location evidence="1">Nucleus</location>
    </subcellularLocation>
</comment>
<organism evidence="8 9">
    <name type="scientific">Podospora fimiseda</name>
    <dbReference type="NCBI Taxonomy" id="252190"/>
    <lineage>
        <taxon>Eukaryota</taxon>
        <taxon>Fungi</taxon>
        <taxon>Dikarya</taxon>
        <taxon>Ascomycota</taxon>
        <taxon>Pezizomycotina</taxon>
        <taxon>Sordariomycetes</taxon>
        <taxon>Sordariomycetidae</taxon>
        <taxon>Sordariales</taxon>
        <taxon>Podosporaceae</taxon>
        <taxon>Podospora</taxon>
    </lineage>
</organism>
<dbReference type="PROSITE" id="PS00463">
    <property type="entry name" value="ZN2_CY6_FUNGAL_1"/>
    <property type="match status" value="1"/>
</dbReference>
<dbReference type="PANTHER" id="PTHR37534:SF7">
    <property type="entry name" value="TRANSCRIPTIONAL ACTIVATOR PROTEIN UGA3"/>
    <property type="match status" value="1"/>
</dbReference>
<dbReference type="PROSITE" id="PS50048">
    <property type="entry name" value="ZN2_CY6_FUNGAL_2"/>
    <property type="match status" value="1"/>
</dbReference>
<dbReference type="CDD" id="cd00067">
    <property type="entry name" value="GAL4"/>
    <property type="match status" value="1"/>
</dbReference>
<evidence type="ECO:0000313" key="8">
    <source>
        <dbReference type="EMBL" id="KAK4225458.1"/>
    </source>
</evidence>
<dbReference type="InterPro" id="IPR036864">
    <property type="entry name" value="Zn2-C6_fun-type_DNA-bd_sf"/>
</dbReference>
<proteinExistence type="predicted"/>
<dbReference type="Proteomes" id="UP001301958">
    <property type="component" value="Unassembled WGS sequence"/>
</dbReference>
<comment type="caution">
    <text evidence="8">The sequence shown here is derived from an EMBL/GenBank/DDBJ whole genome shotgun (WGS) entry which is preliminary data.</text>
</comment>
<dbReference type="Pfam" id="PF00172">
    <property type="entry name" value="Zn_clus"/>
    <property type="match status" value="1"/>
</dbReference>
<evidence type="ECO:0000259" key="7">
    <source>
        <dbReference type="PROSITE" id="PS50048"/>
    </source>
</evidence>